<protein>
    <submittedName>
        <fullName evidence="2">(African queen) hypothetical protein</fullName>
    </submittedName>
</protein>
<evidence type="ECO:0000313" key="3">
    <source>
        <dbReference type="Proteomes" id="UP000789524"/>
    </source>
</evidence>
<reference evidence="2" key="1">
    <citation type="submission" date="2021-09" db="EMBL/GenBank/DDBJ databases">
        <authorList>
            <person name="Martin H S."/>
        </authorList>
    </citation>
    <scope>NUCLEOTIDE SEQUENCE</scope>
</reference>
<accession>A0A8J2QR85</accession>
<sequence length="107" mass="12052">MREPAPTEPSAMNKTVQQVVLTHSIYKNTMNLIKDARYDMQQEGNPHPGNTDGPATEITNTHTRMNRTRFNRLTQNRGALTVAGPAPDRDNGLTDVRQQRHIDTTDL</sequence>
<gene>
    <name evidence="2" type="ORF">DCHRY22_LOCUS6584</name>
</gene>
<evidence type="ECO:0000313" key="2">
    <source>
        <dbReference type="EMBL" id="CAG9565817.1"/>
    </source>
</evidence>
<name>A0A8J2QR85_9NEOP</name>
<dbReference type="AlphaFoldDB" id="A0A8J2QR85"/>
<feature type="compositionally biased region" description="Basic and acidic residues" evidence="1">
    <location>
        <begin position="87"/>
        <end position="107"/>
    </location>
</feature>
<feature type="region of interest" description="Disordered" evidence="1">
    <location>
        <begin position="77"/>
        <end position="107"/>
    </location>
</feature>
<proteinExistence type="predicted"/>
<keyword evidence="3" id="KW-1185">Reference proteome</keyword>
<dbReference type="Proteomes" id="UP000789524">
    <property type="component" value="Unassembled WGS sequence"/>
</dbReference>
<organism evidence="2 3">
    <name type="scientific">Danaus chrysippus</name>
    <name type="common">African queen</name>
    <dbReference type="NCBI Taxonomy" id="151541"/>
    <lineage>
        <taxon>Eukaryota</taxon>
        <taxon>Metazoa</taxon>
        <taxon>Ecdysozoa</taxon>
        <taxon>Arthropoda</taxon>
        <taxon>Hexapoda</taxon>
        <taxon>Insecta</taxon>
        <taxon>Pterygota</taxon>
        <taxon>Neoptera</taxon>
        <taxon>Endopterygota</taxon>
        <taxon>Lepidoptera</taxon>
        <taxon>Glossata</taxon>
        <taxon>Ditrysia</taxon>
        <taxon>Papilionoidea</taxon>
        <taxon>Nymphalidae</taxon>
        <taxon>Danainae</taxon>
        <taxon>Danaini</taxon>
        <taxon>Danaina</taxon>
        <taxon>Danaus</taxon>
        <taxon>Anosia</taxon>
    </lineage>
</organism>
<evidence type="ECO:0000256" key="1">
    <source>
        <dbReference type="SAM" id="MobiDB-lite"/>
    </source>
</evidence>
<comment type="caution">
    <text evidence="2">The sequence shown here is derived from an EMBL/GenBank/DDBJ whole genome shotgun (WGS) entry which is preliminary data.</text>
</comment>
<dbReference type="EMBL" id="CAKASE010000054">
    <property type="protein sequence ID" value="CAG9565817.1"/>
    <property type="molecule type" value="Genomic_DNA"/>
</dbReference>